<dbReference type="Gene3D" id="3.40.1350.10">
    <property type="match status" value="1"/>
</dbReference>
<evidence type="ECO:0000313" key="6">
    <source>
        <dbReference type="Proteomes" id="UP000004465"/>
    </source>
</evidence>
<evidence type="ECO:0000256" key="1">
    <source>
        <dbReference type="ARBA" id="ARBA00001946"/>
    </source>
</evidence>
<dbReference type="GO" id="GO:0003676">
    <property type="term" value="F:nucleic acid binding"/>
    <property type="evidence" value="ECO:0007669"/>
    <property type="project" value="InterPro"/>
</dbReference>
<evidence type="ECO:0000313" key="5">
    <source>
        <dbReference type="EMBL" id="EKB54489.1"/>
    </source>
</evidence>
<accession>K1MEJ6</accession>
<evidence type="ECO:0000256" key="2">
    <source>
        <dbReference type="ARBA" id="ARBA00022722"/>
    </source>
</evidence>
<dbReference type="Pfam" id="PF08774">
    <property type="entry name" value="VRR_NUC"/>
    <property type="match status" value="1"/>
</dbReference>
<evidence type="ECO:0000259" key="4">
    <source>
        <dbReference type="SMART" id="SM00990"/>
    </source>
</evidence>
<dbReference type="InterPro" id="IPR011856">
    <property type="entry name" value="tRNA_endonuc-like_dom_sf"/>
</dbReference>
<dbReference type="SMART" id="SM00990">
    <property type="entry name" value="VRR_NUC"/>
    <property type="match status" value="1"/>
</dbReference>
<dbReference type="STRING" id="883111.HMPREF9706_00679"/>
<dbReference type="GO" id="GO:0016788">
    <property type="term" value="F:hydrolase activity, acting on ester bonds"/>
    <property type="evidence" value="ECO:0007669"/>
    <property type="project" value="InterPro"/>
</dbReference>
<dbReference type="Proteomes" id="UP000004465">
    <property type="component" value="Unassembled WGS sequence"/>
</dbReference>
<comment type="caution">
    <text evidence="5">The sequence shown here is derived from an EMBL/GenBank/DDBJ whole genome shotgun (WGS) entry which is preliminary data.</text>
</comment>
<feature type="domain" description="VRR-NUC" evidence="4">
    <location>
        <begin position="1"/>
        <end position="81"/>
    </location>
</feature>
<keyword evidence="6" id="KW-1185">Reference proteome</keyword>
<keyword evidence="3" id="KW-0378">Hydrolase</keyword>
<dbReference type="GO" id="GO:0004518">
    <property type="term" value="F:nuclease activity"/>
    <property type="evidence" value="ECO:0007669"/>
    <property type="project" value="UniProtKB-KW"/>
</dbReference>
<dbReference type="RefSeq" id="WP_006907999.1">
    <property type="nucleotide sequence ID" value="NZ_JH932292.1"/>
</dbReference>
<dbReference type="HOGENOM" id="CLU_161041_0_0_9"/>
<comment type="cofactor">
    <cofactor evidence="1">
        <name>Mg(2+)</name>
        <dbReference type="ChEBI" id="CHEBI:18420"/>
    </cofactor>
</comment>
<dbReference type="EMBL" id="AGZD01000007">
    <property type="protein sequence ID" value="EKB54489.1"/>
    <property type="molecule type" value="Genomic_DNA"/>
</dbReference>
<gene>
    <name evidence="5" type="ORF">HMPREF9706_00679</name>
</gene>
<reference evidence="5 6" key="1">
    <citation type="submission" date="2012-07" db="EMBL/GenBank/DDBJ databases">
        <title>The Genome Sequence of Facklamia hominis CCUG 36813.</title>
        <authorList>
            <consortium name="The Broad Institute Genome Sequencing Platform"/>
            <person name="Earl A."/>
            <person name="Ward D."/>
            <person name="Feldgarden M."/>
            <person name="Gevers D."/>
            <person name="Huys G."/>
            <person name="Walker B."/>
            <person name="Young S.K."/>
            <person name="Zeng Q."/>
            <person name="Gargeya S."/>
            <person name="Fitzgerald M."/>
            <person name="Haas B."/>
            <person name="Abouelleil A."/>
            <person name="Alvarado L."/>
            <person name="Arachchi H.M."/>
            <person name="Berlin A.M."/>
            <person name="Chapman S.B."/>
            <person name="Goldberg J."/>
            <person name="Griggs A."/>
            <person name="Gujja S."/>
            <person name="Hansen M."/>
            <person name="Howarth C."/>
            <person name="Imamovic A."/>
            <person name="Larimer J."/>
            <person name="McCowen C."/>
            <person name="Montmayeur A."/>
            <person name="Murphy C."/>
            <person name="Neiman D."/>
            <person name="Pearson M."/>
            <person name="Priest M."/>
            <person name="Roberts A."/>
            <person name="Saif S."/>
            <person name="Shea T."/>
            <person name="Sisk P."/>
            <person name="Sykes S."/>
            <person name="Wortman J."/>
            <person name="Nusbaum C."/>
            <person name="Birren B."/>
        </authorList>
    </citation>
    <scope>NUCLEOTIDE SEQUENCE [LARGE SCALE GENOMIC DNA]</scope>
    <source>
        <strain evidence="5 6">CCUG 36813</strain>
    </source>
</reference>
<protein>
    <recommendedName>
        <fullName evidence="4">VRR-NUC domain-containing protein</fullName>
    </recommendedName>
</protein>
<name>K1MEJ6_9LACT</name>
<dbReference type="InterPro" id="IPR014883">
    <property type="entry name" value="VRR_NUC"/>
</dbReference>
<dbReference type="AlphaFoldDB" id="K1MEJ6"/>
<keyword evidence="2" id="KW-0540">Nuclease</keyword>
<organism evidence="5 6">
    <name type="scientific">Facklamia hominis CCUG 36813</name>
    <dbReference type="NCBI Taxonomy" id="883111"/>
    <lineage>
        <taxon>Bacteria</taxon>
        <taxon>Bacillati</taxon>
        <taxon>Bacillota</taxon>
        <taxon>Bacilli</taxon>
        <taxon>Lactobacillales</taxon>
        <taxon>Aerococcaceae</taxon>
        <taxon>Facklamia</taxon>
    </lineage>
</organism>
<dbReference type="PATRIC" id="fig|883111.3.peg.681"/>
<proteinExistence type="predicted"/>
<sequence length="92" mass="10756">MLEKHVENYLKILVEQSGGYCLKFVSPGTRGVPDRIILSPRGIFFVELKRPKGGRLSPQQKRWQKKFEDLGLKIHVLKNQEEVLTFVERYLT</sequence>
<dbReference type="OrthoDB" id="1682640at2"/>
<evidence type="ECO:0000256" key="3">
    <source>
        <dbReference type="ARBA" id="ARBA00022801"/>
    </source>
</evidence>